<proteinExistence type="predicted"/>
<dbReference type="Proteomes" id="UP000481043">
    <property type="component" value="Unassembled WGS sequence"/>
</dbReference>
<protein>
    <submittedName>
        <fullName evidence="1">Uncharacterized protein</fullName>
    </submittedName>
</protein>
<dbReference type="EMBL" id="JAAIWM010000002">
    <property type="protein sequence ID" value="NEY71277.1"/>
    <property type="molecule type" value="Genomic_DNA"/>
</dbReference>
<name>A0A6M0Q4F6_9BACI</name>
<comment type="caution">
    <text evidence="1">The sequence shown here is derived from an EMBL/GenBank/DDBJ whole genome shotgun (WGS) entry which is preliminary data.</text>
</comment>
<accession>A0A6M0Q4F6</accession>
<dbReference type="AlphaFoldDB" id="A0A6M0Q4F6"/>
<organism evidence="1 2">
    <name type="scientific">Bacillus mesophilus</name>
    <dbReference type="NCBI Taxonomy" id="1808955"/>
    <lineage>
        <taxon>Bacteria</taxon>
        <taxon>Bacillati</taxon>
        <taxon>Bacillota</taxon>
        <taxon>Bacilli</taxon>
        <taxon>Bacillales</taxon>
        <taxon>Bacillaceae</taxon>
        <taxon>Bacillus</taxon>
    </lineage>
</organism>
<dbReference type="RefSeq" id="WP_163178740.1">
    <property type="nucleotide sequence ID" value="NZ_JAAIWM010000002.1"/>
</dbReference>
<reference evidence="1 2" key="1">
    <citation type="submission" date="2020-02" db="EMBL/GenBank/DDBJ databases">
        <title>Bacillus aquiflavi sp. nov., isolated from yellow water of strong flavor Chinese baijiu in Yibin region of China.</title>
        <authorList>
            <person name="Xie J."/>
        </authorList>
    </citation>
    <scope>NUCLEOTIDE SEQUENCE [LARGE SCALE GENOMIC DNA]</scope>
    <source>
        <strain evidence="1 2">SA4</strain>
    </source>
</reference>
<sequence>MYDTFETKIVENQNYGYTFSYSQVGEGEHYIISEFKKGKYGWRFVKMYGGGVITADNANGGLMVGGPDNGTYHGLATSDVYEVTLGHLKAELISLEVKDMKVWMFINPTAEDMENELVFIDENGKVLE</sequence>
<evidence type="ECO:0000313" key="2">
    <source>
        <dbReference type="Proteomes" id="UP000481043"/>
    </source>
</evidence>
<gene>
    <name evidence="1" type="ORF">G4D63_05925</name>
</gene>
<evidence type="ECO:0000313" key="1">
    <source>
        <dbReference type="EMBL" id="NEY71277.1"/>
    </source>
</evidence>
<keyword evidence="2" id="KW-1185">Reference proteome</keyword>